<feature type="region of interest" description="Disordered" evidence="1">
    <location>
        <begin position="70"/>
        <end position="89"/>
    </location>
</feature>
<name>A0A9D4VDZ7_ADICA</name>
<keyword evidence="2" id="KW-0472">Membrane</keyword>
<dbReference type="OrthoDB" id="10617520at2759"/>
<evidence type="ECO:0000256" key="1">
    <source>
        <dbReference type="SAM" id="MobiDB-lite"/>
    </source>
</evidence>
<dbReference type="Proteomes" id="UP000886520">
    <property type="component" value="Chromosome 1"/>
</dbReference>
<comment type="caution">
    <text evidence="3">The sequence shown here is derived from an EMBL/GenBank/DDBJ whole genome shotgun (WGS) entry which is preliminary data.</text>
</comment>
<keyword evidence="2" id="KW-1133">Transmembrane helix</keyword>
<protein>
    <submittedName>
        <fullName evidence="3">Uncharacterized protein</fullName>
    </submittedName>
</protein>
<accession>A0A9D4VDZ7</accession>
<feature type="transmembrane region" description="Helical" evidence="2">
    <location>
        <begin position="6"/>
        <end position="24"/>
    </location>
</feature>
<evidence type="ECO:0000256" key="2">
    <source>
        <dbReference type="SAM" id="Phobius"/>
    </source>
</evidence>
<proteinExistence type="predicted"/>
<organism evidence="3 4">
    <name type="scientific">Adiantum capillus-veneris</name>
    <name type="common">Maidenhair fern</name>
    <dbReference type="NCBI Taxonomy" id="13818"/>
    <lineage>
        <taxon>Eukaryota</taxon>
        <taxon>Viridiplantae</taxon>
        <taxon>Streptophyta</taxon>
        <taxon>Embryophyta</taxon>
        <taxon>Tracheophyta</taxon>
        <taxon>Polypodiopsida</taxon>
        <taxon>Polypodiidae</taxon>
        <taxon>Polypodiales</taxon>
        <taxon>Pteridineae</taxon>
        <taxon>Pteridaceae</taxon>
        <taxon>Vittarioideae</taxon>
        <taxon>Adiantum</taxon>
    </lineage>
</organism>
<gene>
    <name evidence="3" type="ORF">GOP47_0000677</name>
</gene>
<dbReference type="EMBL" id="JABFUD020000001">
    <property type="protein sequence ID" value="KAI5084508.1"/>
    <property type="molecule type" value="Genomic_DNA"/>
</dbReference>
<keyword evidence="2" id="KW-0812">Transmembrane</keyword>
<dbReference type="AlphaFoldDB" id="A0A9D4VDZ7"/>
<evidence type="ECO:0000313" key="4">
    <source>
        <dbReference type="Proteomes" id="UP000886520"/>
    </source>
</evidence>
<reference evidence="3" key="1">
    <citation type="submission" date="2021-01" db="EMBL/GenBank/DDBJ databases">
        <title>Adiantum capillus-veneris genome.</title>
        <authorList>
            <person name="Fang Y."/>
            <person name="Liao Q."/>
        </authorList>
    </citation>
    <scope>NUCLEOTIDE SEQUENCE</scope>
    <source>
        <strain evidence="3">H3</strain>
        <tissue evidence="3">Leaf</tissue>
    </source>
</reference>
<keyword evidence="4" id="KW-1185">Reference proteome</keyword>
<sequence length="114" mass="12887">MTKPEHGTVLILLMLNMALLVAFMQVEGAFARSRQGLLPVKGLRLQVASKEDSNDDFILLASLNEKVYQSRSTKVGKEEGTSIRTKRRDLEVERDEAVYQLDYNSPKTHPPKNN</sequence>
<evidence type="ECO:0000313" key="3">
    <source>
        <dbReference type="EMBL" id="KAI5084508.1"/>
    </source>
</evidence>